<accession>A0AAV5NB90</accession>
<evidence type="ECO:0000313" key="3">
    <source>
        <dbReference type="Proteomes" id="UP001156614"/>
    </source>
</evidence>
<dbReference type="Proteomes" id="UP001156614">
    <property type="component" value="Unassembled WGS sequence"/>
</dbReference>
<feature type="chain" id="PRO_5043943958" evidence="1">
    <location>
        <begin position="23"/>
        <end position="157"/>
    </location>
</feature>
<proteinExistence type="predicted"/>
<evidence type="ECO:0000256" key="1">
    <source>
        <dbReference type="SAM" id="SignalP"/>
    </source>
</evidence>
<sequence length="157" mass="17958">MRKYNYPTLIFSLLMPINSTLASDVHENCYIEKIFMRPPLSASRFSVNEDTLPIYANAYTHKINGENDSLLKIILSYKISDNQEYPSHDIWNAIYIRDSNGKAVHKLFFDKPFTNVASISGEIDGKPFALSQAAYPAFRHWLHKNKSDLKNNALSCP</sequence>
<name>A0AAV5NB90_9PROT</name>
<feature type="signal peptide" evidence="1">
    <location>
        <begin position="1"/>
        <end position="22"/>
    </location>
</feature>
<reference evidence="3" key="1">
    <citation type="journal article" date="2019" name="Int. J. Syst. Evol. Microbiol.">
        <title>The Global Catalogue of Microorganisms (GCM) 10K type strain sequencing project: providing services to taxonomists for standard genome sequencing and annotation.</title>
        <authorList>
            <consortium name="The Broad Institute Genomics Platform"/>
            <consortium name="The Broad Institute Genome Sequencing Center for Infectious Disease"/>
            <person name="Wu L."/>
            <person name="Ma J."/>
        </authorList>
    </citation>
    <scope>NUCLEOTIDE SEQUENCE [LARGE SCALE GENOMIC DNA]</scope>
    <source>
        <strain evidence="3">NBRC 3267</strain>
    </source>
</reference>
<gene>
    <name evidence="2" type="ORF">GCM10007867_05620</name>
</gene>
<keyword evidence="3" id="KW-1185">Reference proteome</keyword>
<keyword evidence="1" id="KW-0732">Signal</keyword>
<dbReference type="RefSeq" id="WP_145995794.1">
    <property type="nucleotide sequence ID" value="NZ_BEWM01000004.1"/>
</dbReference>
<comment type="caution">
    <text evidence="2">The sequence shown here is derived from an EMBL/GenBank/DDBJ whole genome shotgun (WGS) entry which is preliminary data.</text>
</comment>
<protein>
    <submittedName>
        <fullName evidence="2">Uncharacterized protein</fullName>
    </submittedName>
</protein>
<dbReference type="EMBL" id="BSNU01000001">
    <property type="protein sequence ID" value="GLQ61717.1"/>
    <property type="molecule type" value="Genomic_DNA"/>
</dbReference>
<organism evidence="2 3">
    <name type="scientific">Gluconobacter cerinus</name>
    <dbReference type="NCBI Taxonomy" id="38307"/>
    <lineage>
        <taxon>Bacteria</taxon>
        <taxon>Pseudomonadati</taxon>
        <taxon>Pseudomonadota</taxon>
        <taxon>Alphaproteobacteria</taxon>
        <taxon>Acetobacterales</taxon>
        <taxon>Acetobacteraceae</taxon>
        <taxon>Gluconobacter</taxon>
    </lineage>
</organism>
<dbReference type="AlphaFoldDB" id="A0AAV5NB90"/>
<evidence type="ECO:0000313" key="2">
    <source>
        <dbReference type="EMBL" id="GLQ61717.1"/>
    </source>
</evidence>